<proteinExistence type="predicted"/>
<comment type="caution">
    <text evidence="1">The sequence shown here is derived from an EMBL/GenBank/DDBJ whole genome shotgun (WGS) entry which is preliminary data.</text>
</comment>
<gene>
    <name evidence="1" type="ORF">DW682_01320</name>
</gene>
<sequence length="86" mass="9724">MFYNYAELEDGTQLAFSNVLDSGEVQVSIERPVDLGFDSAMCTLPAFEWSEIEGFDDADIARLDSFVHNNAQLILRLAREVSREYA</sequence>
<reference evidence="1 2" key="1">
    <citation type="submission" date="2018-08" db="EMBL/GenBank/DDBJ databases">
        <title>A genome reference for cultivated species of the human gut microbiota.</title>
        <authorList>
            <person name="Zou Y."/>
            <person name="Xue W."/>
            <person name="Luo G."/>
        </authorList>
    </citation>
    <scope>NUCLEOTIDE SEQUENCE [LARGE SCALE GENOMIC DNA]</scope>
    <source>
        <strain evidence="1 2">AM25-33</strain>
    </source>
</reference>
<dbReference type="Proteomes" id="UP000283983">
    <property type="component" value="Unassembled WGS sequence"/>
</dbReference>
<dbReference type="EMBL" id="QSLJ01000001">
    <property type="protein sequence ID" value="RHF38379.1"/>
    <property type="molecule type" value="Genomic_DNA"/>
</dbReference>
<evidence type="ECO:0000313" key="2">
    <source>
        <dbReference type="Proteomes" id="UP000283983"/>
    </source>
</evidence>
<dbReference type="AlphaFoldDB" id="A0A414NEX6"/>
<accession>A0A414NEX6</accession>
<keyword evidence="2" id="KW-1185">Reference proteome</keyword>
<protein>
    <submittedName>
        <fullName evidence="1">Uncharacterized protein</fullName>
    </submittedName>
</protein>
<organism evidence="1 2">
    <name type="scientific">Collinsella intestinalis</name>
    <dbReference type="NCBI Taxonomy" id="147207"/>
    <lineage>
        <taxon>Bacteria</taxon>
        <taxon>Bacillati</taxon>
        <taxon>Actinomycetota</taxon>
        <taxon>Coriobacteriia</taxon>
        <taxon>Coriobacteriales</taxon>
        <taxon>Coriobacteriaceae</taxon>
        <taxon>Collinsella</taxon>
    </lineage>
</organism>
<dbReference type="InParanoid" id="A0A414NEX6"/>
<evidence type="ECO:0000313" key="1">
    <source>
        <dbReference type="EMBL" id="RHF38379.1"/>
    </source>
</evidence>
<name>A0A414NEX6_9ACTN</name>
<dbReference type="RefSeq" id="WP_118102512.1">
    <property type="nucleotide sequence ID" value="NZ_CABJEU010000001.1"/>
</dbReference>